<comment type="caution">
    <text evidence="1">The sequence shown here is derived from an EMBL/GenBank/DDBJ whole genome shotgun (WGS) entry which is preliminary data.</text>
</comment>
<dbReference type="Pfam" id="PF10604">
    <property type="entry name" value="Polyketide_cyc2"/>
    <property type="match status" value="1"/>
</dbReference>
<dbReference type="AlphaFoldDB" id="A0A9N8DRQ4"/>
<dbReference type="InterPro" id="IPR019587">
    <property type="entry name" value="Polyketide_cyclase/dehydratase"/>
</dbReference>
<accession>A0A9N8DRQ4</accession>
<sequence>MVQVTVTKEAKNASASFIWSKLAAYSDMSWHPGVKSSKNTGSIPDGSPNMIGAERLLVNSSDKELVETVTAWSDEQRYYACSIDKGAPPFAKEMTITFRVREVDSKVLVDMIVDIELKVFFACLGPLLKVVLGKKLGGFVDGISDLKE</sequence>
<dbReference type="InterPro" id="IPR023393">
    <property type="entry name" value="START-like_dom_sf"/>
</dbReference>
<organism evidence="1 2">
    <name type="scientific">Seminavis robusta</name>
    <dbReference type="NCBI Taxonomy" id="568900"/>
    <lineage>
        <taxon>Eukaryota</taxon>
        <taxon>Sar</taxon>
        <taxon>Stramenopiles</taxon>
        <taxon>Ochrophyta</taxon>
        <taxon>Bacillariophyta</taxon>
        <taxon>Bacillariophyceae</taxon>
        <taxon>Bacillariophycidae</taxon>
        <taxon>Naviculales</taxon>
        <taxon>Naviculaceae</taxon>
        <taxon>Seminavis</taxon>
    </lineage>
</organism>
<reference evidence="1" key="1">
    <citation type="submission" date="2020-06" db="EMBL/GenBank/DDBJ databases">
        <authorList>
            <consortium name="Plant Systems Biology data submission"/>
        </authorList>
    </citation>
    <scope>NUCLEOTIDE SEQUENCE</scope>
    <source>
        <strain evidence="1">D6</strain>
    </source>
</reference>
<dbReference type="Proteomes" id="UP001153069">
    <property type="component" value="Unassembled WGS sequence"/>
</dbReference>
<proteinExistence type="predicted"/>
<dbReference type="SUPFAM" id="SSF55961">
    <property type="entry name" value="Bet v1-like"/>
    <property type="match status" value="1"/>
</dbReference>
<dbReference type="EMBL" id="CAICTM010000321">
    <property type="protein sequence ID" value="CAB9507843.1"/>
    <property type="molecule type" value="Genomic_DNA"/>
</dbReference>
<dbReference type="Gene3D" id="3.30.530.20">
    <property type="match status" value="1"/>
</dbReference>
<evidence type="ECO:0000313" key="2">
    <source>
        <dbReference type="Proteomes" id="UP001153069"/>
    </source>
</evidence>
<gene>
    <name evidence="1" type="ORF">SEMRO_322_G117120.1</name>
</gene>
<keyword evidence="2" id="KW-1185">Reference proteome</keyword>
<name>A0A9N8DRQ4_9STRA</name>
<protein>
    <submittedName>
        <fullName evidence="1">Uncharacterized protein</fullName>
    </submittedName>
</protein>
<evidence type="ECO:0000313" key="1">
    <source>
        <dbReference type="EMBL" id="CAB9507843.1"/>
    </source>
</evidence>